<dbReference type="Pfam" id="PF06995">
    <property type="entry name" value="Phage_P2_GpU"/>
    <property type="match status" value="1"/>
</dbReference>
<protein>
    <submittedName>
        <fullName evidence="1">Uncharacterized protein</fullName>
    </submittedName>
</protein>
<dbReference type="InterPro" id="IPR009734">
    <property type="entry name" value="Myoviridae_GpU"/>
</dbReference>
<name>A0A8S5NYM1_9CAUD</name>
<accession>A0A8S5NYM1</accession>
<organism evidence="1">
    <name type="scientific">Caudovirales sp. ct0FJ5</name>
    <dbReference type="NCBI Taxonomy" id="2825755"/>
    <lineage>
        <taxon>Viruses</taxon>
        <taxon>Duplodnaviria</taxon>
        <taxon>Heunggongvirae</taxon>
        <taxon>Uroviricota</taxon>
        <taxon>Caudoviricetes</taxon>
    </lineage>
</organism>
<reference evidence="1" key="1">
    <citation type="journal article" date="2021" name="Proc. Natl. Acad. Sci. U.S.A.">
        <title>A Catalog of Tens of Thousands of Viruses from Human Metagenomes Reveals Hidden Associations with Chronic Diseases.</title>
        <authorList>
            <person name="Tisza M.J."/>
            <person name="Buck C.B."/>
        </authorList>
    </citation>
    <scope>NUCLEOTIDE SEQUENCE</scope>
    <source>
        <strain evidence="1">Ct0FJ5</strain>
    </source>
</reference>
<proteinExistence type="predicted"/>
<dbReference type="EMBL" id="BK015281">
    <property type="protein sequence ID" value="DAD99314.1"/>
    <property type="molecule type" value="Genomic_DNA"/>
</dbReference>
<sequence>MATVGSLGGITFNVSSRRVLTFDNYFRQGNIKSAEHEIIAEKSNMEFTGLDPEEITFDIQLFSQLNVTPEKKLEVLRNMRDTGKVVSFILGNRPVSQNKWMITGLSEKPSYWKQRGKMHVVTVSVALKEYRVDANAATETNTSTPWGNVVSQVSEVKEKVSAYKQEALDVLDQVDDTVGDIL</sequence>
<evidence type="ECO:0000313" key="1">
    <source>
        <dbReference type="EMBL" id="DAD99314.1"/>
    </source>
</evidence>